<dbReference type="PANTHER" id="PTHR37301:SF1">
    <property type="entry name" value="DNA-BINDING PROTEIN"/>
    <property type="match status" value="1"/>
</dbReference>
<sequence>MIKIKVAEMLGKHKMSRKDLSDLTGIRQNTIGLLYDEKIKRIEVEWLDRMCKVFNCSLSELIEYVED</sequence>
<evidence type="ECO:0000313" key="3">
    <source>
        <dbReference type="Proteomes" id="UP000249890"/>
    </source>
</evidence>
<dbReference type="PANTHER" id="PTHR37301">
    <property type="entry name" value="DNA-BINDING PROTEIN-RELATED"/>
    <property type="match status" value="1"/>
</dbReference>
<dbReference type="SMART" id="SM00530">
    <property type="entry name" value="HTH_XRE"/>
    <property type="match status" value="1"/>
</dbReference>
<dbReference type="SUPFAM" id="SSF47413">
    <property type="entry name" value="lambda repressor-like DNA-binding domains"/>
    <property type="match status" value="1"/>
</dbReference>
<dbReference type="EMBL" id="CP021780">
    <property type="protein sequence ID" value="ASA22770.1"/>
    <property type="molecule type" value="Genomic_DNA"/>
</dbReference>
<dbReference type="Proteomes" id="UP000249890">
    <property type="component" value="Chromosome"/>
</dbReference>
<dbReference type="OrthoDB" id="2899891at2"/>
<proteinExistence type="predicted"/>
<organism evidence="2 3">
    <name type="scientific">Paenibacillus donghaensis</name>
    <dbReference type="NCBI Taxonomy" id="414771"/>
    <lineage>
        <taxon>Bacteria</taxon>
        <taxon>Bacillati</taxon>
        <taxon>Bacillota</taxon>
        <taxon>Bacilli</taxon>
        <taxon>Bacillales</taxon>
        <taxon>Paenibacillaceae</taxon>
        <taxon>Paenibacillus</taxon>
    </lineage>
</organism>
<dbReference type="PROSITE" id="PS50943">
    <property type="entry name" value="HTH_CROC1"/>
    <property type="match status" value="1"/>
</dbReference>
<dbReference type="AlphaFoldDB" id="A0A2Z2KHV4"/>
<accession>A0A2Z2KHV4</accession>
<dbReference type="InterPro" id="IPR010982">
    <property type="entry name" value="Lambda_DNA-bd_dom_sf"/>
</dbReference>
<reference evidence="2 3" key="1">
    <citation type="submission" date="2017-06" db="EMBL/GenBank/DDBJ databases">
        <title>Complete genome sequence of Paenibacillus donghaensis KCTC 13049T isolated from East Sea sediment, South Korea.</title>
        <authorList>
            <person name="Jung B.K."/>
            <person name="Hong S.-J."/>
            <person name="Shin J.-H."/>
        </authorList>
    </citation>
    <scope>NUCLEOTIDE SEQUENCE [LARGE SCALE GENOMIC DNA]</scope>
    <source>
        <strain evidence="2 3">KCTC 13049</strain>
    </source>
</reference>
<dbReference type="KEGG" id="pdh:B9T62_19375"/>
<evidence type="ECO:0000259" key="1">
    <source>
        <dbReference type="PROSITE" id="PS50943"/>
    </source>
</evidence>
<dbReference type="Gene3D" id="1.10.260.40">
    <property type="entry name" value="lambda repressor-like DNA-binding domains"/>
    <property type="match status" value="1"/>
</dbReference>
<name>A0A2Z2KHV4_9BACL</name>
<feature type="domain" description="HTH cro/C1-type" evidence="1">
    <location>
        <begin position="6"/>
        <end position="61"/>
    </location>
</feature>
<dbReference type="InterPro" id="IPR001387">
    <property type="entry name" value="Cro/C1-type_HTH"/>
</dbReference>
<gene>
    <name evidence="2" type="ORF">B9T62_19375</name>
</gene>
<protein>
    <submittedName>
        <fullName evidence="2">Transcriptional regulator</fullName>
    </submittedName>
</protein>
<evidence type="ECO:0000313" key="2">
    <source>
        <dbReference type="EMBL" id="ASA22770.1"/>
    </source>
</evidence>
<dbReference type="GO" id="GO:0003677">
    <property type="term" value="F:DNA binding"/>
    <property type="evidence" value="ECO:0007669"/>
    <property type="project" value="InterPro"/>
</dbReference>
<dbReference type="Pfam" id="PF13443">
    <property type="entry name" value="HTH_26"/>
    <property type="match status" value="1"/>
</dbReference>
<dbReference type="RefSeq" id="WP_087916768.1">
    <property type="nucleotide sequence ID" value="NZ_CP021780.1"/>
</dbReference>
<keyword evidence="3" id="KW-1185">Reference proteome</keyword>